<gene>
    <name evidence="2" type="ORF">RDB_LOCUS116072</name>
</gene>
<proteinExistence type="predicted"/>
<feature type="region of interest" description="Disordered" evidence="1">
    <location>
        <begin position="373"/>
        <end position="392"/>
    </location>
</feature>
<comment type="caution">
    <text evidence="2">The sequence shown here is derived from an EMBL/GenBank/DDBJ whole genome shotgun (WGS) entry which is preliminary data.</text>
</comment>
<evidence type="ECO:0000313" key="2">
    <source>
        <dbReference type="EMBL" id="CAE6475873.1"/>
    </source>
</evidence>
<organism evidence="2 3">
    <name type="scientific">Rhizoctonia solani</name>
    <dbReference type="NCBI Taxonomy" id="456999"/>
    <lineage>
        <taxon>Eukaryota</taxon>
        <taxon>Fungi</taxon>
        <taxon>Dikarya</taxon>
        <taxon>Basidiomycota</taxon>
        <taxon>Agaricomycotina</taxon>
        <taxon>Agaricomycetes</taxon>
        <taxon>Cantharellales</taxon>
        <taxon>Ceratobasidiaceae</taxon>
        <taxon>Rhizoctonia</taxon>
    </lineage>
</organism>
<protein>
    <submittedName>
        <fullName evidence="2">Uncharacterized protein</fullName>
    </submittedName>
</protein>
<evidence type="ECO:0000256" key="1">
    <source>
        <dbReference type="SAM" id="MobiDB-lite"/>
    </source>
</evidence>
<name>A0A8H3H0N8_9AGAM</name>
<reference evidence="2" key="1">
    <citation type="submission" date="2021-01" db="EMBL/GenBank/DDBJ databases">
        <authorList>
            <person name="Kaushik A."/>
        </authorList>
    </citation>
    <scope>NUCLEOTIDE SEQUENCE</scope>
    <source>
        <strain evidence="2">AG4-R118</strain>
    </source>
</reference>
<feature type="region of interest" description="Disordered" evidence="1">
    <location>
        <begin position="409"/>
        <end position="443"/>
    </location>
</feature>
<dbReference type="Proteomes" id="UP000663888">
    <property type="component" value="Unassembled WGS sequence"/>
</dbReference>
<evidence type="ECO:0000313" key="3">
    <source>
        <dbReference type="Proteomes" id="UP000663888"/>
    </source>
</evidence>
<dbReference type="EMBL" id="CAJMWX010001227">
    <property type="protein sequence ID" value="CAE6475873.1"/>
    <property type="molecule type" value="Genomic_DNA"/>
</dbReference>
<accession>A0A8H3H0N8</accession>
<dbReference type="AlphaFoldDB" id="A0A8H3H0N8"/>
<sequence length="524" mass="57882">MPAPTTADYFHPFASGDRPQPAPLLPSSPSAVLLYLGAGLDLYPVASHYAGYSTFLYVDAKPRLTRAPGDKDHAAWRAPEEVAKSVVDRALGALDVWELVAPEILKFQGRGGLRLYYIFATLDFELVQQAAAFPFVATLLERVEGLYVHGLYISPETNLHLPNLRTVYAIPGNASCADVDFIQEHDCTPPGPSSPYYIPTRTEQEHYERLCAWAGVNPHAVPQQPQIEYGTEADQLLEKFVGLSLTAPLKPKEPKPAKEKKGLWKAKTKESAVSVAVAAARGPPLRFVLIDQISWDENLARGTIPPPPVPSRTGFAHEIMGRPSTVLRKSNTFSTDEIKPRAQVSVDLHEPVHQKRESIPHVLPPLPPSTSTFTPASLRGYPSNSSLRKKQSLRGFPSTQSLRGLAQLQLSPAPPAIRESSEDVPRISRPKSGGGTSQGLVRCSSKRTEGVVKGGGYRVSKTVQEAEAVWEERDRKERERWREERRMRERGMDVPAPPKKNFLKFLSHGFFGLDTGEVRHAHTV</sequence>